<dbReference type="EMBL" id="UGHD01000002">
    <property type="protein sequence ID" value="STO57829.1"/>
    <property type="molecule type" value="Genomic_DNA"/>
</dbReference>
<dbReference type="GO" id="GO:0016787">
    <property type="term" value="F:hydrolase activity"/>
    <property type="evidence" value="ECO:0007669"/>
    <property type="project" value="UniProtKB-KW"/>
</dbReference>
<dbReference type="Proteomes" id="UP000254512">
    <property type="component" value="Unassembled WGS sequence"/>
</dbReference>
<dbReference type="STRING" id="673.AL542_15395"/>
<reference evidence="2 3" key="1">
    <citation type="submission" date="2018-06" db="EMBL/GenBank/DDBJ databases">
        <authorList>
            <consortium name="Pathogen Informatics"/>
            <person name="Doyle S."/>
        </authorList>
    </citation>
    <scope>NUCLEOTIDE SEQUENCE [LARGE SCALE GENOMIC DNA]</scope>
    <source>
        <strain evidence="2 3">NCTC11645</strain>
    </source>
</reference>
<dbReference type="InterPro" id="IPR005135">
    <property type="entry name" value="Endo/exonuclease/phosphatase"/>
</dbReference>
<accession>A0A377HNS0</accession>
<evidence type="ECO:0000259" key="1">
    <source>
        <dbReference type="Pfam" id="PF03372"/>
    </source>
</evidence>
<feature type="domain" description="Endonuclease/exonuclease/phosphatase" evidence="1">
    <location>
        <begin position="11"/>
        <end position="351"/>
    </location>
</feature>
<dbReference type="Pfam" id="PF03372">
    <property type="entry name" value="Exo_endo_phos"/>
    <property type="match status" value="1"/>
</dbReference>
<dbReference type="InterPro" id="IPR036691">
    <property type="entry name" value="Endo/exonu/phosph_ase_sf"/>
</dbReference>
<gene>
    <name evidence="2" type="ORF">NCTC11645_02224</name>
</gene>
<dbReference type="SUPFAM" id="SSF56219">
    <property type="entry name" value="DNase I-like"/>
    <property type="match status" value="1"/>
</dbReference>
<protein>
    <submittedName>
        <fullName evidence="2">3-phytase (Myo-inositol-hexaphosphate 3-phosphohydrolase)</fullName>
    </submittedName>
</protein>
<evidence type="ECO:0000313" key="3">
    <source>
        <dbReference type="Proteomes" id="UP000254512"/>
    </source>
</evidence>
<organism evidence="2 3">
    <name type="scientific">Grimontia hollisae</name>
    <name type="common">Vibrio hollisae</name>
    <dbReference type="NCBI Taxonomy" id="673"/>
    <lineage>
        <taxon>Bacteria</taxon>
        <taxon>Pseudomonadati</taxon>
        <taxon>Pseudomonadota</taxon>
        <taxon>Gammaproteobacteria</taxon>
        <taxon>Vibrionales</taxon>
        <taxon>Vibrionaceae</taxon>
        <taxon>Grimontia</taxon>
    </lineage>
</organism>
<sequence>MGSDNNVLRFATFNVAMSADAPGDIFRELKAGTHRRYAHIAAIIQHIQPDVLLLCEFDHPGQGGDDGMLAYFQQAYLEKPRCGQPAIHYPFQYAPPTNTGLAVCNGEDVATSPERAHGFGRHHGQYGFVVLSRYPLDLENLRSWQTLGWASYPDSKMPRAYFAEKGLGSLRLSSKNHIALPVIVHDKVIHLVACHPTPPVFDGTEKRNYKRNADELRLLHDIVRGADFLVDDAGKAGGLTPSQPFVVMGDLNADPVNGDGDHNAIRQLLDDAKIQDVQPESDGAEAALLHAHTRRKRQATHHRGLRLDYVLPSIHFNVLDAGVFWPNPDNLLGHLIHNHKGNAVASHSSDHRLVWVDLQLR</sequence>
<evidence type="ECO:0000313" key="2">
    <source>
        <dbReference type="EMBL" id="STO57829.1"/>
    </source>
</evidence>
<name>A0A377HNS0_GRIHO</name>
<proteinExistence type="predicted"/>
<keyword evidence="2" id="KW-0378">Hydrolase</keyword>
<dbReference type="AlphaFoldDB" id="A0A377HNS0"/>
<dbReference type="Gene3D" id="3.60.10.10">
    <property type="entry name" value="Endonuclease/exonuclease/phosphatase"/>
    <property type="match status" value="1"/>
</dbReference>
<dbReference type="RefSeq" id="WP_115659911.1">
    <property type="nucleotide sequence ID" value="NZ_UGHD01000002.1"/>
</dbReference>